<name>A0A2S4K0F2_9SPIO</name>
<accession>A0A2S4K0F2</accession>
<dbReference type="InterPro" id="IPR005358">
    <property type="entry name" value="Puta_zinc/iron-chelating_dom"/>
</dbReference>
<organism evidence="2 3">
    <name type="scientific">Alkalispirochaeta sphaeroplastigenens</name>
    <dbReference type="NCBI Taxonomy" id="1187066"/>
    <lineage>
        <taxon>Bacteria</taxon>
        <taxon>Pseudomonadati</taxon>
        <taxon>Spirochaetota</taxon>
        <taxon>Spirochaetia</taxon>
        <taxon>Spirochaetales</taxon>
        <taxon>Spirochaetaceae</taxon>
        <taxon>Alkalispirochaeta</taxon>
    </lineage>
</organism>
<sequence length="149" mass="17367">MQAMEKRFFCTQCGICCRYEEGYVFLSPQDLEQLTAFLGQKEARIVEEYCRWVPLGGEDQLSLREQPNHDCVFWRDGGCIVYEARPLQCRTYPLWRHILEEPRGWEQEALSCPGIGIGEKVSFLAEKRALRERQRQGPITRPRSGPGRK</sequence>
<comment type="caution">
    <text evidence="2">The sequence shown here is derived from an EMBL/GenBank/DDBJ whole genome shotgun (WGS) entry which is preliminary data.</text>
</comment>
<dbReference type="PANTHER" id="PTHR35866:SF1">
    <property type="entry name" value="YKGJ FAMILY CYSTEINE CLUSTER PROTEIN"/>
    <property type="match status" value="1"/>
</dbReference>
<evidence type="ECO:0000313" key="2">
    <source>
        <dbReference type="EMBL" id="POR05241.1"/>
    </source>
</evidence>
<dbReference type="EMBL" id="LPWH01000004">
    <property type="protein sequence ID" value="POR05241.1"/>
    <property type="molecule type" value="Genomic_DNA"/>
</dbReference>
<gene>
    <name evidence="2" type="ORF">AU468_01770</name>
</gene>
<dbReference type="Proteomes" id="UP000237350">
    <property type="component" value="Unassembled WGS sequence"/>
</dbReference>
<proteinExistence type="predicted"/>
<dbReference type="PANTHER" id="PTHR35866">
    <property type="entry name" value="PUTATIVE-RELATED"/>
    <property type="match status" value="1"/>
</dbReference>
<reference evidence="3" key="1">
    <citation type="submission" date="2015-12" db="EMBL/GenBank/DDBJ databases">
        <authorList>
            <person name="Lodha T.D."/>
            <person name="Chintalapati S."/>
            <person name="Chintalapati V.R."/>
            <person name="Sravanthi T."/>
        </authorList>
    </citation>
    <scope>NUCLEOTIDE SEQUENCE [LARGE SCALE GENOMIC DNA]</scope>
    <source>
        <strain evidence="3">JC133</strain>
    </source>
</reference>
<evidence type="ECO:0000256" key="1">
    <source>
        <dbReference type="SAM" id="MobiDB-lite"/>
    </source>
</evidence>
<evidence type="ECO:0008006" key="4">
    <source>
        <dbReference type="Google" id="ProtNLM"/>
    </source>
</evidence>
<dbReference type="Pfam" id="PF03692">
    <property type="entry name" value="CxxCxxCC"/>
    <property type="match status" value="1"/>
</dbReference>
<keyword evidence="3" id="KW-1185">Reference proteome</keyword>
<protein>
    <recommendedName>
        <fullName evidence="4">Fe-S oxidoreductase</fullName>
    </recommendedName>
</protein>
<dbReference type="AlphaFoldDB" id="A0A2S4K0F2"/>
<evidence type="ECO:0000313" key="3">
    <source>
        <dbReference type="Proteomes" id="UP000237350"/>
    </source>
</evidence>
<feature type="region of interest" description="Disordered" evidence="1">
    <location>
        <begin position="130"/>
        <end position="149"/>
    </location>
</feature>